<dbReference type="Pfam" id="PF02589">
    <property type="entry name" value="LUD_dom"/>
    <property type="match status" value="1"/>
</dbReference>
<dbReference type="InterPro" id="IPR009501">
    <property type="entry name" value="UCP020269"/>
</dbReference>
<sequence>MSKINTILRNLEKKGIQFSYYETAEDAKQAILKEIQPDNVVGIGGSMTINSLKLYEELKRAGNTVYWHWKVDASEANEVRRKASTADVYLTSTNALTEEGELINIDGVGNRVAAMFYGPKKVIVVCGINKISTDLISAIDRIKARSCPPNAKRLGLKTPCAETDICNDCLSKDRMCNVTTIINHKPMTVDLKVIIIGEELGY</sequence>
<protein>
    <submittedName>
        <fullName evidence="2">Lactate utilization protein</fullName>
    </submittedName>
</protein>
<organism evidence="2 3">
    <name type="scientific">Alkaliphilus pronyensis</name>
    <dbReference type="NCBI Taxonomy" id="1482732"/>
    <lineage>
        <taxon>Bacteria</taxon>
        <taxon>Bacillati</taxon>
        <taxon>Bacillota</taxon>
        <taxon>Clostridia</taxon>
        <taxon>Peptostreptococcales</taxon>
        <taxon>Natronincolaceae</taxon>
        <taxon>Alkaliphilus</taxon>
    </lineage>
</organism>
<dbReference type="AlphaFoldDB" id="A0A6I0F829"/>
<reference evidence="2 3" key="1">
    <citation type="submission" date="2019-10" db="EMBL/GenBank/DDBJ databases">
        <title>Alkaliphilus serpentinus sp. nov. and Alkaliphilus pronyensis sp. nov., two novel anaerobic alkaliphilic species isolated from the serpentinized-hosted hydrothermal field of the Prony Bay (New Caledonia).</title>
        <authorList>
            <person name="Postec A."/>
        </authorList>
    </citation>
    <scope>NUCLEOTIDE SEQUENCE [LARGE SCALE GENOMIC DNA]</scope>
    <source>
        <strain evidence="2 3">LacV</strain>
    </source>
</reference>
<comment type="caution">
    <text evidence="2">The sequence shown here is derived from an EMBL/GenBank/DDBJ whole genome shotgun (WGS) entry which is preliminary data.</text>
</comment>
<dbReference type="InterPro" id="IPR003741">
    <property type="entry name" value="LUD_dom"/>
</dbReference>
<accession>A0A6I0F829</accession>
<gene>
    <name evidence="2" type="ORF">F8154_08665</name>
</gene>
<feature type="domain" description="LUD" evidence="1">
    <location>
        <begin position="7"/>
        <end position="196"/>
    </location>
</feature>
<dbReference type="Proteomes" id="UP000432715">
    <property type="component" value="Unassembled WGS sequence"/>
</dbReference>
<dbReference type="PANTHER" id="PTHR36179">
    <property type="entry name" value="LUD_DOM DOMAIN-CONTAINING PROTEIN"/>
    <property type="match status" value="1"/>
</dbReference>
<dbReference type="OrthoDB" id="9809147at2"/>
<dbReference type="InterPro" id="IPR024185">
    <property type="entry name" value="FTHF_cligase-like_sf"/>
</dbReference>
<dbReference type="EMBL" id="WBZC01000027">
    <property type="protein sequence ID" value="KAB3534476.1"/>
    <property type="molecule type" value="Genomic_DNA"/>
</dbReference>
<evidence type="ECO:0000313" key="2">
    <source>
        <dbReference type="EMBL" id="KAB3534476.1"/>
    </source>
</evidence>
<dbReference type="RefSeq" id="WP_151861219.1">
    <property type="nucleotide sequence ID" value="NZ_WBZC01000027.1"/>
</dbReference>
<dbReference type="PANTHER" id="PTHR36179:SF2">
    <property type="entry name" value="LUD DOMAIN-CONTAINING PROTEIN"/>
    <property type="match status" value="1"/>
</dbReference>
<name>A0A6I0F829_9FIRM</name>
<evidence type="ECO:0000259" key="1">
    <source>
        <dbReference type="Pfam" id="PF02589"/>
    </source>
</evidence>
<proteinExistence type="predicted"/>
<keyword evidence="3" id="KW-1185">Reference proteome</keyword>
<dbReference type="SUPFAM" id="SSF100950">
    <property type="entry name" value="NagB/RpiA/CoA transferase-like"/>
    <property type="match status" value="1"/>
</dbReference>
<dbReference type="PIRSF" id="PIRSF020269">
    <property type="entry name" value="DUF1121"/>
    <property type="match status" value="1"/>
</dbReference>
<dbReference type="InterPro" id="IPR037171">
    <property type="entry name" value="NagB/RpiA_transferase-like"/>
</dbReference>
<evidence type="ECO:0000313" key="3">
    <source>
        <dbReference type="Proteomes" id="UP000432715"/>
    </source>
</evidence>
<dbReference type="Gene3D" id="3.40.50.10420">
    <property type="entry name" value="NagB/RpiA/CoA transferase-like"/>
    <property type="match status" value="1"/>
</dbReference>